<gene>
    <name evidence="8" type="ORF">B0A54_05847</name>
</gene>
<dbReference type="AlphaFoldDB" id="A0A4U0V6D6"/>
<feature type="region of interest" description="Disordered" evidence="7">
    <location>
        <begin position="27"/>
        <end position="50"/>
    </location>
</feature>
<keyword evidence="3" id="KW-0812">Transmembrane</keyword>
<evidence type="ECO:0000256" key="4">
    <source>
        <dbReference type="ARBA" id="ARBA00022989"/>
    </source>
</evidence>
<evidence type="ECO:0000313" key="8">
    <source>
        <dbReference type="EMBL" id="TKA43365.1"/>
    </source>
</evidence>
<dbReference type="GO" id="GO:0016020">
    <property type="term" value="C:membrane"/>
    <property type="evidence" value="ECO:0007669"/>
    <property type="project" value="UniProtKB-SubCell"/>
</dbReference>
<name>A0A4U0V6D6_9PEZI</name>
<evidence type="ECO:0008006" key="10">
    <source>
        <dbReference type="Google" id="ProtNLM"/>
    </source>
</evidence>
<comment type="subcellular location">
    <subcellularLocation>
        <location evidence="1">Membrane</location>
        <topology evidence="1">Multi-pass membrane protein</topology>
    </subcellularLocation>
</comment>
<sequence>MSIPFSSPRSTLLRLHQLTRRNILHRHQQTRLASTKPQPPPNTSPPPPPSWAYYTTPLASPFRAYTAMQSRRPLLVQLESTLIIYWIGDLSAQAVGSAGFSEPGSRYEPIRGLRALVIAGICSLPVYKWFLFLGRHFNYGSHLASLGVKICVNQICFAPVFNTYFFGMQSLLSGGTWEETKRRVVHTVPVSFWNSWKFWPAVTAFSFTYLKPQNRPIFAGCFAVIWQTYLSWLNKMAERGEGVSGKVEEREKRVEWRMAGATKKAGLGPKG</sequence>
<evidence type="ECO:0000256" key="1">
    <source>
        <dbReference type="ARBA" id="ARBA00004141"/>
    </source>
</evidence>
<dbReference type="PANTHER" id="PTHR11266">
    <property type="entry name" value="PEROXISOMAL MEMBRANE PROTEIN 2, PXMP2 MPV17"/>
    <property type="match status" value="1"/>
</dbReference>
<dbReference type="STRING" id="329885.A0A4U0V6D6"/>
<evidence type="ECO:0000256" key="6">
    <source>
        <dbReference type="RuleBase" id="RU363053"/>
    </source>
</evidence>
<dbReference type="InterPro" id="IPR007248">
    <property type="entry name" value="Mpv17_PMP22"/>
</dbReference>
<comment type="similarity">
    <text evidence="2 6">Belongs to the peroxisomal membrane protein PXMP2/4 family.</text>
</comment>
<dbReference type="Proteomes" id="UP000310066">
    <property type="component" value="Unassembled WGS sequence"/>
</dbReference>
<feature type="compositionally biased region" description="Pro residues" evidence="7">
    <location>
        <begin position="37"/>
        <end position="50"/>
    </location>
</feature>
<dbReference type="GO" id="GO:0005739">
    <property type="term" value="C:mitochondrion"/>
    <property type="evidence" value="ECO:0007669"/>
    <property type="project" value="TreeGrafter"/>
</dbReference>
<protein>
    <recommendedName>
        <fullName evidence="10">Protein SYM1</fullName>
    </recommendedName>
</protein>
<reference evidence="8 9" key="1">
    <citation type="submission" date="2017-03" db="EMBL/GenBank/DDBJ databases">
        <title>Genomes of endolithic fungi from Antarctica.</title>
        <authorList>
            <person name="Coleine C."/>
            <person name="Masonjones S."/>
            <person name="Stajich J.E."/>
        </authorList>
    </citation>
    <scope>NUCLEOTIDE SEQUENCE [LARGE SCALE GENOMIC DNA]</scope>
    <source>
        <strain evidence="8 9">CCFEE 5311</strain>
    </source>
</reference>
<dbReference type="PANTHER" id="PTHR11266:SF113">
    <property type="entry name" value="MEMBRANE PROTEIN, MPV17_PMP22 FAMILY, PUTATIVE (AFU_ORTHOLOGUE AFUA_1G13840)-RELATED"/>
    <property type="match status" value="1"/>
</dbReference>
<organism evidence="8 9">
    <name type="scientific">Friedmanniomyces endolithicus</name>
    <dbReference type="NCBI Taxonomy" id="329885"/>
    <lineage>
        <taxon>Eukaryota</taxon>
        <taxon>Fungi</taxon>
        <taxon>Dikarya</taxon>
        <taxon>Ascomycota</taxon>
        <taxon>Pezizomycotina</taxon>
        <taxon>Dothideomycetes</taxon>
        <taxon>Dothideomycetidae</taxon>
        <taxon>Mycosphaerellales</taxon>
        <taxon>Teratosphaeriaceae</taxon>
        <taxon>Friedmanniomyces</taxon>
    </lineage>
</organism>
<evidence type="ECO:0000256" key="2">
    <source>
        <dbReference type="ARBA" id="ARBA00006824"/>
    </source>
</evidence>
<accession>A0A4U0V6D6</accession>
<evidence type="ECO:0000256" key="7">
    <source>
        <dbReference type="SAM" id="MobiDB-lite"/>
    </source>
</evidence>
<keyword evidence="5" id="KW-0472">Membrane</keyword>
<proteinExistence type="inferred from homology"/>
<dbReference type="Pfam" id="PF04117">
    <property type="entry name" value="Mpv17_PMP22"/>
    <property type="match status" value="1"/>
</dbReference>
<evidence type="ECO:0000256" key="3">
    <source>
        <dbReference type="ARBA" id="ARBA00022692"/>
    </source>
</evidence>
<keyword evidence="4" id="KW-1133">Transmembrane helix</keyword>
<evidence type="ECO:0000256" key="5">
    <source>
        <dbReference type="ARBA" id="ARBA00023136"/>
    </source>
</evidence>
<dbReference type="OrthoDB" id="430207at2759"/>
<evidence type="ECO:0000313" key="9">
    <source>
        <dbReference type="Proteomes" id="UP000310066"/>
    </source>
</evidence>
<dbReference type="EMBL" id="NAJP01000019">
    <property type="protein sequence ID" value="TKA43365.1"/>
    <property type="molecule type" value="Genomic_DNA"/>
</dbReference>
<comment type="caution">
    <text evidence="8">The sequence shown here is derived from an EMBL/GenBank/DDBJ whole genome shotgun (WGS) entry which is preliminary data.</text>
</comment>